<dbReference type="InterPro" id="IPR024079">
    <property type="entry name" value="MetalloPept_cat_dom_sf"/>
</dbReference>
<accession>A0A0K0D573</accession>
<feature type="signal peptide" evidence="1">
    <location>
        <begin position="1"/>
        <end position="20"/>
    </location>
</feature>
<protein>
    <submittedName>
        <fullName evidence="4">Astacin domain-containing protein</fullName>
    </submittedName>
</protein>
<dbReference type="InterPro" id="IPR001506">
    <property type="entry name" value="Peptidase_M12A"/>
</dbReference>
<dbReference type="GO" id="GO:0004222">
    <property type="term" value="F:metalloendopeptidase activity"/>
    <property type="evidence" value="ECO:0007669"/>
    <property type="project" value="InterPro"/>
</dbReference>
<name>A0A0K0D573_ANGCA</name>
<organism evidence="3 4">
    <name type="scientific">Angiostrongylus cantonensis</name>
    <name type="common">Rat lungworm</name>
    <dbReference type="NCBI Taxonomy" id="6313"/>
    <lineage>
        <taxon>Eukaryota</taxon>
        <taxon>Metazoa</taxon>
        <taxon>Ecdysozoa</taxon>
        <taxon>Nematoda</taxon>
        <taxon>Chromadorea</taxon>
        <taxon>Rhabditida</taxon>
        <taxon>Rhabditina</taxon>
        <taxon>Rhabditomorpha</taxon>
        <taxon>Strongyloidea</taxon>
        <taxon>Metastrongylidae</taxon>
        <taxon>Angiostrongylus</taxon>
    </lineage>
</organism>
<evidence type="ECO:0000313" key="3">
    <source>
        <dbReference type="Proteomes" id="UP000035642"/>
    </source>
</evidence>
<evidence type="ECO:0000256" key="1">
    <source>
        <dbReference type="SAM" id="SignalP"/>
    </source>
</evidence>
<proteinExistence type="predicted"/>
<dbReference type="WBParaSite" id="ACAC_0000521801-mRNA-1">
    <property type="protein sequence ID" value="ACAC_0000521801-mRNA-1"/>
    <property type="gene ID" value="ACAC_0000521801"/>
</dbReference>
<reference evidence="3" key="1">
    <citation type="submission" date="2012-09" db="EMBL/GenBank/DDBJ databases">
        <authorList>
            <person name="Martin A.A."/>
        </authorList>
    </citation>
    <scope>NUCLEOTIDE SEQUENCE</scope>
</reference>
<dbReference type="Proteomes" id="UP000035642">
    <property type="component" value="Unassembled WGS sequence"/>
</dbReference>
<feature type="domain" description="Peptidase M12A" evidence="2">
    <location>
        <begin position="85"/>
        <end position="127"/>
    </location>
</feature>
<keyword evidence="1" id="KW-0732">Signal</keyword>
<evidence type="ECO:0000313" key="4">
    <source>
        <dbReference type="WBParaSite" id="ACAC_0000521801-mRNA-1"/>
    </source>
</evidence>
<keyword evidence="3" id="KW-1185">Reference proteome</keyword>
<sequence length="187" mass="21747">MKVVLFSFLVLCMQAGVLHSTDPRDERSANDDKFEEELEQGYQKLKGEPNADNTKRLLEQLHKMEPEIKQELGLSPERKAELQEAMKDGWLSQFTKQSEHANYNYDLSYDYGGVMHYGATGFVKYSKIRYKFTSDGRLNYSVSRNDKPVMVPRDIKYLQTLGSPFISFYEKLMMNLHYKCLGEKCAK</sequence>
<dbReference type="Gene3D" id="3.40.390.10">
    <property type="entry name" value="Collagenase (Catalytic Domain)"/>
    <property type="match status" value="1"/>
</dbReference>
<feature type="chain" id="PRO_5005326522" evidence="1">
    <location>
        <begin position="21"/>
        <end position="187"/>
    </location>
</feature>
<dbReference type="GO" id="GO:0006508">
    <property type="term" value="P:proteolysis"/>
    <property type="evidence" value="ECO:0007669"/>
    <property type="project" value="InterPro"/>
</dbReference>
<dbReference type="Pfam" id="PF01400">
    <property type="entry name" value="Astacin"/>
    <property type="match status" value="1"/>
</dbReference>
<reference evidence="4" key="2">
    <citation type="submission" date="2017-02" db="UniProtKB">
        <authorList>
            <consortium name="WormBaseParasite"/>
        </authorList>
    </citation>
    <scope>IDENTIFICATION</scope>
</reference>
<dbReference type="AlphaFoldDB" id="A0A0K0D573"/>
<evidence type="ECO:0000259" key="2">
    <source>
        <dbReference type="Pfam" id="PF01400"/>
    </source>
</evidence>